<name>A0A9P8F6W8_AURME</name>
<accession>A0A9P8F6W8</accession>
<proteinExistence type="predicted"/>
<dbReference type="EMBL" id="JAHFXS010004389">
    <property type="protein sequence ID" value="KAG9955745.1"/>
    <property type="molecule type" value="Genomic_DNA"/>
</dbReference>
<dbReference type="EMBL" id="JAHFXS010004376">
    <property type="protein sequence ID" value="KAG9955843.1"/>
    <property type="molecule type" value="Genomic_DNA"/>
</dbReference>
<organism evidence="1 3">
    <name type="scientific">Aureobasidium melanogenum</name>
    <name type="common">Aureobasidium pullulans var. melanogenum</name>
    <dbReference type="NCBI Taxonomy" id="46634"/>
    <lineage>
        <taxon>Eukaryota</taxon>
        <taxon>Fungi</taxon>
        <taxon>Dikarya</taxon>
        <taxon>Ascomycota</taxon>
        <taxon>Pezizomycotina</taxon>
        <taxon>Dothideomycetes</taxon>
        <taxon>Dothideomycetidae</taxon>
        <taxon>Dothideales</taxon>
        <taxon>Saccotheciaceae</taxon>
        <taxon>Aureobasidium</taxon>
    </lineage>
</organism>
<dbReference type="AlphaFoldDB" id="A0A9P8F6W8"/>
<sequence length="51" mass="5943">SSRPFTVTDWAMKSDKLHEHDPKMWDDLVDNFSTHKDEVDEILKKAGKLSL</sequence>
<dbReference type="Proteomes" id="UP000729357">
    <property type="component" value="Unassembled WGS sequence"/>
</dbReference>
<reference evidence="1" key="1">
    <citation type="journal article" date="2021" name="J Fungi (Basel)">
        <title>Virulence traits and population genomics of the black yeast Aureobasidium melanogenum.</title>
        <authorList>
            <person name="Cernosa A."/>
            <person name="Sun X."/>
            <person name="Gostincar C."/>
            <person name="Fang C."/>
            <person name="Gunde-Cimerman N."/>
            <person name="Song Z."/>
        </authorList>
    </citation>
    <scope>NUCLEOTIDE SEQUENCE</scope>
    <source>
        <strain evidence="1">EXF-9298</strain>
    </source>
</reference>
<protein>
    <submittedName>
        <fullName evidence="1">Uncharacterized protein</fullName>
    </submittedName>
</protein>
<gene>
    <name evidence="2" type="ORF">KCU98_g17569</name>
    <name evidence="1" type="ORF">KCU98_g17589</name>
</gene>
<feature type="non-terminal residue" evidence="1">
    <location>
        <position position="1"/>
    </location>
</feature>
<reference evidence="1" key="2">
    <citation type="submission" date="2021-08" db="EMBL/GenBank/DDBJ databases">
        <authorList>
            <person name="Gostincar C."/>
            <person name="Sun X."/>
            <person name="Song Z."/>
            <person name="Gunde-Cimerman N."/>
        </authorList>
    </citation>
    <scope>NUCLEOTIDE SEQUENCE</scope>
    <source>
        <strain evidence="1">EXF-9298</strain>
    </source>
</reference>
<feature type="non-terminal residue" evidence="1">
    <location>
        <position position="51"/>
    </location>
</feature>
<evidence type="ECO:0000313" key="2">
    <source>
        <dbReference type="EMBL" id="KAG9955843.1"/>
    </source>
</evidence>
<evidence type="ECO:0000313" key="3">
    <source>
        <dbReference type="Proteomes" id="UP000729357"/>
    </source>
</evidence>
<comment type="caution">
    <text evidence="1">The sequence shown here is derived from an EMBL/GenBank/DDBJ whole genome shotgun (WGS) entry which is preliminary data.</text>
</comment>
<keyword evidence="3" id="KW-1185">Reference proteome</keyword>
<evidence type="ECO:0000313" key="1">
    <source>
        <dbReference type="EMBL" id="KAG9955745.1"/>
    </source>
</evidence>